<evidence type="ECO:0000313" key="2">
    <source>
        <dbReference type="Proteomes" id="UP000018159"/>
    </source>
</evidence>
<sequence length="319" mass="35465">MKTVLLVSIIAVIGISFTALVFVYQDMQNCQVQGGTVTGFLQCSKSDYDLAQELFQQKYGPVHGLVIDGASSARIELTASAVDGSSITMIIHEGRNGPYRIELICKNEALGTTKIPFEDINRYLQQEDCFSTPDKETISRLLTQNQIEYIPDKIIVASGPLLNGDQRCGAVIDVNSVTHWFAIDSISRPQKMNIFSENPNPCKVNTGSCFCDVQVDLTALTLDRLSYFSLEEEEKVANTLIDYLVNENINRTPKFMIGKFNINYTDPSAIGYCGELGGYNTINYFEGAIVNDQVKDYGLAKELSPLCAISENAKWWEKK</sequence>
<evidence type="ECO:0000313" key="1">
    <source>
        <dbReference type="EMBL" id="CDI06252.1"/>
    </source>
</evidence>
<reference evidence="1 2" key="1">
    <citation type="journal article" date="2013" name="PLoS ONE">
        <title>Enrichment and Genome Sequence of the Group I.1a Ammonia-Oxidizing Archaeon ?Ca. Nitrosotenuis uzonensis? Representing a Clade Globally.</title>
        <authorList>
            <person name="Lebedeva E.V."/>
            <person name="Hatzenpichler R."/>
            <person name="Pelletier E."/>
            <person name="Schuster N."/>
            <person name="Hauzmayer S."/>
            <person name="Bulaev A."/>
            <person name="Grigor'eva N.V."/>
            <person name="Galushko A."/>
            <person name="Schmid M."/>
            <person name="Palatinszky M."/>
            <person name="Le Paslier D."/>
            <person name="Daims H."/>
            <person name="Wagner M."/>
        </authorList>
    </citation>
    <scope>NUCLEOTIDE SEQUENCE [LARGE SCALE GENOMIC DNA]</scope>
    <source>
        <strain evidence="1 2">N4</strain>
    </source>
</reference>
<dbReference type="RefSeq" id="WP_048196603.1">
    <property type="nucleotide sequence ID" value="NZ_CBTY010000009.1"/>
</dbReference>
<dbReference type="EMBL" id="CBTY010000009">
    <property type="protein sequence ID" value="CDI06252.1"/>
    <property type="molecule type" value="Genomic_DNA"/>
</dbReference>
<accession>V6AUQ5</accession>
<proteinExistence type="predicted"/>
<dbReference type="Proteomes" id="UP000018159">
    <property type="component" value="Unassembled WGS sequence"/>
</dbReference>
<gene>
    <name evidence="1" type="ORF">NITUZ_40418</name>
</gene>
<dbReference type="AlphaFoldDB" id="V6AUQ5"/>
<comment type="caution">
    <text evidence="1">The sequence shown here is derived from an EMBL/GenBank/DDBJ whole genome shotgun (WGS) entry which is preliminary data.</text>
</comment>
<protein>
    <submittedName>
        <fullName evidence="1">Uncharacterized protein</fullName>
    </submittedName>
</protein>
<dbReference type="STRING" id="1407055.NITUZ_40418"/>
<organism evidence="1 2">
    <name type="scientific">Candidatus Nitrosotenuis uzonensis</name>
    <dbReference type="NCBI Taxonomy" id="1407055"/>
    <lineage>
        <taxon>Archaea</taxon>
        <taxon>Nitrososphaerota</taxon>
        <taxon>Candidatus Nitrosotenuis</taxon>
    </lineage>
</organism>
<name>V6AUQ5_9ARCH</name>
<dbReference type="OrthoDB" id="2395at2157"/>
<keyword evidence="2" id="KW-1185">Reference proteome</keyword>